<feature type="transmembrane region" description="Helical" evidence="1">
    <location>
        <begin position="31"/>
        <end position="55"/>
    </location>
</feature>
<dbReference type="VEuPathDB" id="TriTrypDB:TcIL3000_6_2100"/>
<protein>
    <submittedName>
        <fullName evidence="2">Uncharacterized protein</fullName>
    </submittedName>
</protein>
<keyword evidence="1" id="KW-0812">Transmembrane</keyword>
<name>G0UNL0_TRYCI</name>
<dbReference type="EMBL" id="HE575319">
    <property type="protein sequence ID" value="CCC90970.1"/>
    <property type="molecule type" value="Genomic_DNA"/>
</dbReference>
<feature type="transmembrane region" description="Helical" evidence="1">
    <location>
        <begin position="133"/>
        <end position="153"/>
    </location>
</feature>
<feature type="transmembrane region" description="Helical" evidence="1">
    <location>
        <begin position="107"/>
        <end position="127"/>
    </location>
</feature>
<evidence type="ECO:0000256" key="1">
    <source>
        <dbReference type="SAM" id="Phobius"/>
    </source>
</evidence>
<dbReference type="AlphaFoldDB" id="G0UNL0"/>
<reference evidence="2" key="1">
    <citation type="journal article" date="2012" name="Proc. Natl. Acad. Sci. U.S.A.">
        <title>Antigenic diversity is generated by distinct evolutionary mechanisms in African trypanosome species.</title>
        <authorList>
            <person name="Jackson A.P."/>
            <person name="Berry A."/>
            <person name="Aslett M."/>
            <person name="Allison H.C."/>
            <person name="Burton P."/>
            <person name="Vavrova-Anderson J."/>
            <person name="Brown R."/>
            <person name="Browne H."/>
            <person name="Corton N."/>
            <person name="Hauser H."/>
            <person name="Gamble J."/>
            <person name="Gilderthorp R."/>
            <person name="Marcello L."/>
            <person name="McQuillan J."/>
            <person name="Otto T.D."/>
            <person name="Quail M.A."/>
            <person name="Sanders M.J."/>
            <person name="van Tonder A."/>
            <person name="Ginger M.L."/>
            <person name="Field M.C."/>
            <person name="Barry J.D."/>
            <person name="Hertz-Fowler C."/>
            <person name="Berriman M."/>
        </authorList>
    </citation>
    <scope>NUCLEOTIDE SEQUENCE</scope>
    <source>
        <strain evidence="2">IL3000</strain>
    </source>
</reference>
<keyword evidence="1" id="KW-0472">Membrane</keyword>
<sequence length="167" mass="18853">MVNVVKSVSPLDKFVNSLDLYMQRVSIKHLLTGYCVNYSILCAAATFLVSASLVFPPERPLYSGFFSLALLSVCVLIIEGGLFRLSGGTVRQRSDQKEWLRENVQDILYFLLECALSIRALYVVVALELFSQLSNLLCIHTSVCLLCLIWLVWLMMQKNIRVKGSCH</sequence>
<accession>G0UNL0</accession>
<proteinExistence type="predicted"/>
<organism evidence="2">
    <name type="scientific">Trypanosoma congolense (strain IL3000)</name>
    <dbReference type="NCBI Taxonomy" id="1068625"/>
    <lineage>
        <taxon>Eukaryota</taxon>
        <taxon>Discoba</taxon>
        <taxon>Euglenozoa</taxon>
        <taxon>Kinetoplastea</taxon>
        <taxon>Metakinetoplastina</taxon>
        <taxon>Trypanosomatida</taxon>
        <taxon>Trypanosomatidae</taxon>
        <taxon>Trypanosoma</taxon>
        <taxon>Nannomonas</taxon>
    </lineage>
</organism>
<gene>
    <name evidence="2" type="ORF">TCIL3000_6_2100</name>
</gene>
<evidence type="ECO:0000313" key="2">
    <source>
        <dbReference type="EMBL" id="CCC90970.1"/>
    </source>
</evidence>
<keyword evidence="1" id="KW-1133">Transmembrane helix</keyword>
<feature type="transmembrane region" description="Helical" evidence="1">
    <location>
        <begin position="61"/>
        <end position="86"/>
    </location>
</feature>